<sequence length="37" mass="4626">MESIRERIKNNHQKIELCLQNYEFSFLDFFLVYSKEI</sequence>
<evidence type="ECO:0000313" key="2">
    <source>
        <dbReference type="Proteomes" id="UP000692954"/>
    </source>
</evidence>
<dbReference type="Proteomes" id="UP000692954">
    <property type="component" value="Unassembled WGS sequence"/>
</dbReference>
<keyword evidence="2" id="KW-1185">Reference proteome</keyword>
<comment type="caution">
    <text evidence="1">The sequence shown here is derived from an EMBL/GenBank/DDBJ whole genome shotgun (WGS) entry which is preliminary data.</text>
</comment>
<dbReference type="EMBL" id="CAJJDN010000047">
    <property type="protein sequence ID" value="CAD8084521.1"/>
    <property type="molecule type" value="Genomic_DNA"/>
</dbReference>
<name>A0A8S1N363_9CILI</name>
<proteinExistence type="predicted"/>
<evidence type="ECO:0000313" key="1">
    <source>
        <dbReference type="EMBL" id="CAD8084521.1"/>
    </source>
</evidence>
<gene>
    <name evidence="1" type="ORF">PSON_ATCC_30995.1.T0470028</name>
</gene>
<organism evidence="1 2">
    <name type="scientific">Paramecium sonneborni</name>
    <dbReference type="NCBI Taxonomy" id="65129"/>
    <lineage>
        <taxon>Eukaryota</taxon>
        <taxon>Sar</taxon>
        <taxon>Alveolata</taxon>
        <taxon>Ciliophora</taxon>
        <taxon>Intramacronucleata</taxon>
        <taxon>Oligohymenophorea</taxon>
        <taxon>Peniculida</taxon>
        <taxon>Parameciidae</taxon>
        <taxon>Paramecium</taxon>
    </lineage>
</organism>
<protein>
    <submittedName>
        <fullName evidence="1">Uncharacterized protein</fullName>
    </submittedName>
</protein>
<accession>A0A8S1N363</accession>
<reference evidence="1" key="1">
    <citation type="submission" date="2021-01" db="EMBL/GenBank/DDBJ databases">
        <authorList>
            <consortium name="Genoscope - CEA"/>
            <person name="William W."/>
        </authorList>
    </citation>
    <scope>NUCLEOTIDE SEQUENCE</scope>
</reference>
<dbReference type="AlphaFoldDB" id="A0A8S1N363"/>